<dbReference type="Pfam" id="PF00108">
    <property type="entry name" value="Thiolase_N"/>
    <property type="match status" value="1"/>
</dbReference>
<dbReference type="GO" id="GO:0006635">
    <property type="term" value="P:fatty acid beta-oxidation"/>
    <property type="evidence" value="ECO:0007669"/>
    <property type="project" value="TreeGrafter"/>
</dbReference>
<dbReference type="GO" id="GO:0003985">
    <property type="term" value="F:acetyl-CoA C-acetyltransferase activity"/>
    <property type="evidence" value="ECO:0007669"/>
    <property type="project" value="TreeGrafter"/>
</dbReference>
<gene>
    <name evidence="6" type="ORF">AV530_017579</name>
</gene>
<dbReference type="InterPro" id="IPR020616">
    <property type="entry name" value="Thiolase_N"/>
</dbReference>
<dbReference type="Gene3D" id="3.40.47.10">
    <property type="match status" value="2"/>
</dbReference>
<sequence length="118" mass="12856">MQLEDTLWAGLTDTHVKLPMALTAENLAAKYNITREDCDRYALKTQQRCKAAQDAGYFNAEMAPIEVKTRKGKETVEKDEHPKPQTTPEQLAKLPCVFKKDGTVTAGNASGVCDGAGA</sequence>
<evidence type="ECO:0000256" key="2">
    <source>
        <dbReference type="ARBA" id="ARBA00022679"/>
    </source>
</evidence>
<dbReference type="InterPro" id="IPR016039">
    <property type="entry name" value="Thiolase-like"/>
</dbReference>
<evidence type="ECO:0000259" key="5">
    <source>
        <dbReference type="Pfam" id="PF00108"/>
    </source>
</evidence>
<proteinExistence type="inferred from homology"/>
<dbReference type="AlphaFoldDB" id="A0A1V4KD91"/>
<organism evidence="6 7">
    <name type="scientific">Patagioenas fasciata monilis</name>
    <dbReference type="NCBI Taxonomy" id="372326"/>
    <lineage>
        <taxon>Eukaryota</taxon>
        <taxon>Metazoa</taxon>
        <taxon>Chordata</taxon>
        <taxon>Craniata</taxon>
        <taxon>Vertebrata</taxon>
        <taxon>Euteleostomi</taxon>
        <taxon>Archelosauria</taxon>
        <taxon>Archosauria</taxon>
        <taxon>Dinosauria</taxon>
        <taxon>Saurischia</taxon>
        <taxon>Theropoda</taxon>
        <taxon>Coelurosauria</taxon>
        <taxon>Aves</taxon>
        <taxon>Neognathae</taxon>
        <taxon>Neoaves</taxon>
        <taxon>Columbimorphae</taxon>
        <taxon>Columbiformes</taxon>
        <taxon>Columbidae</taxon>
        <taxon>Patagioenas</taxon>
    </lineage>
</organism>
<dbReference type="PANTHER" id="PTHR18919">
    <property type="entry name" value="ACETYL-COA C-ACYLTRANSFERASE"/>
    <property type="match status" value="1"/>
</dbReference>
<dbReference type="Proteomes" id="UP000190648">
    <property type="component" value="Unassembled WGS sequence"/>
</dbReference>
<dbReference type="PANTHER" id="PTHR18919:SF107">
    <property type="entry name" value="ACETYL-COA ACETYLTRANSFERASE, CYTOSOLIC"/>
    <property type="match status" value="1"/>
</dbReference>
<dbReference type="EMBL" id="LSYS01003692">
    <property type="protein sequence ID" value="OPJ82384.1"/>
    <property type="molecule type" value="Genomic_DNA"/>
</dbReference>
<feature type="region of interest" description="Disordered" evidence="4">
    <location>
        <begin position="70"/>
        <end position="91"/>
    </location>
</feature>
<keyword evidence="2" id="KW-0808">Transferase</keyword>
<keyword evidence="3" id="KW-0012">Acyltransferase</keyword>
<evidence type="ECO:0000313" key="6">
    <source>
        <dbReference type="EMBL" id="OPJ82384.1"/>
    </source>
</evidence>
<evidence type="ECO:0000256" key="1">
    <source>
        <dbReference type="ARBA" id="ARBA00010982"/>
    </source>
</evidence>
<evidence type="ECO:0000313" key="7">
    <source>
        <dbReference type="Proteomes" id="UP000190648"/>
    </source>
</evidence>
<evidence type="ECO:0000256" key="3">
    <source>
        <dbReference type="ARBA" id="ARBA00023315"/>
    </source>
</evidence>
<feature type="domain" description="Thiolase N-terminal" evidence="5">
    <location>
        <begin position="5"/>
        <end position="118"/>
    </location>
</feature>
<comment type="caution">
    <text evidence="6">The sequence shown here is derived from an EMBL/GenBank/DDBJ whole genome shotgun (WGS) entry which is preliminary data.</text>
</comment>
<dbReference type="OrthoDB" id="5404651at2759"/>
<dbReference type="STRING" id="372326.A0A1V4KD91"/>
<name>A0A1V4KD91_PATFA</name>
<dbReference type="SUPFAM" id="SSF53901">
    <property type="entry name" value="Thiolase-like"/>
    <property type="match status" value="1"/>
</dbReference>
<keyword evidence="7" id="KW-1185">Reference proteome</keyword>
<comment type="similarity">
    <text evidence="1">Belongs to the thiolase-like superfamily. Thiolase family.</text>
</comment>
<reference evidence="6 7" key="1">
    <citation type="submission" date="2016-02" db="EMBL/GenBank/DDBJ databases">
        <title>Band-tailed pigeon sequencing and assembly.</title>
        <authorList>
            <person name="Soares A.E."/>
            <person name="Novak B.J."/>
            <person name="Rice E.S."/>
            <person name="O'Connell B."/>
            <person name="Chang D."/>
            <person name="Weber S."/>
            <person name="Shapiro B."/>
        </authorList>
    </citation>
    <scope>NUCLEOTIDE SEQUENCE [LARGE SCALE GENOMIC DNA]</scope>
    <source>
        <strain evidence="6">BTP2013</strain>
        <tissue evidence="6">Blood</tissue>
    </source>
</reference>
<feature type="compositionally biased region" description="Basic and acidic residues" evidence="4">
    <location>
        <begin position="70"/>
        <end position="83"/>
    </location>
</feature>
<dbReference type="GO" id="GO:0005739">
    <property type="term" value="C:mitochondrion"/>
    <property type="evidence" value="ECO:0007669"/>
    <property type="project" value="TreeGrafter"/>
</dbReference>
<evidence type="ECO:0000256" key="4">
    <source>
        <dbReference type="SAM" id="MobiDB-lite"/>
    </source>
</evidence>
<accession>A0A1V4KD91</accession>
<protein>
    <recommendedName>
        <fullName evidence="5">Thiolase N-terminal domain-containing protein</fullName>
    </recommendedName>
</protein>